<dbReference type="GO" id="GO:0005737">
    <property type="term" value="C:cytoplasm"/>
    <property type="evidence" value="ECO:0000318"/>
    <property type="project" value="GO_Central"/>
</dbReference>
<dbReference type="CTD" id="108713066"/>
<evidence type="ECO:0000259" key="4">
    <source>
        <dbReference type="PROSITE" id="PS50001"/>
    </source>
</evidence>
<dbReference type="AlphaFoldDB" id="A0A8J1KN44"/>
<dbReference type="PROSITE" id="PS50001">
    <property type="entry name" value="SH2"/>
    <property type="match status" value="1"/>
</dbReference>
<dbReference type="SUPFAM" id="SSF55550">
    <property type="entry name" value="SH2 domain"/>
    <property type="match status" value="1"/>
</dbReference>
<dbReference type="SMART" id="SM00252">
    <property type="entry name" value="SH2"/>
    <property type="match status" value="1"/>
</dbReference>
<evidence type="ECO:0000313" key="5">
    <source>
        <dbReference type="Proteomes" id="UP000186698"/>
    </source>
</evidence>
<protein>
    <submittedName>
        <fullName evidence="6">Hematopoietic SH2 domain-containing protein isoform X1</fullName>
    </submittedName>
</protein>
<evidence type="ECO:0000256" key="3">
    <source>
        <dbReference type="SAM" id="MobiDB-lite"/>
    </source>
</evidence>
<reference evidence="6" key="1">
    <citation type="submission" date="2025-08" db="UniProtKB">
        <authorList>
            <consortium name="RefSeq"/>
        </authorList>
    </citation>
    <scope>IDENTIFICATION</scope>
    <source>
        <strain evidence="6">J_2021</strain>
        <tissue evidence="6">Erythrocytes</tissue>
    </source>
</reference>
<accession>A0A8J1KN44</accession>
<dbReference type="Pfam" id="PF00017">
    <property type="entry name" value="SH2"/>
    <property type="match status" value="1"/>
</dbReference>
<dbReference type="InterPro" id="IPR000980">
    <property type="entry name" value="SH2"/>
</dbReference>
<dbReference type="GeneID" id="108713066"/>
<dbReference type="OrthoDB" id="67310at2759"/>
<dbReference type="InterPro" id="IPR036860">
    <property type="entry name" value="SH2_dom_sf"/>
</dbReference>
<sequence length="365" mass="40438">MVYRNTIRLVSSKRDSRVVSWHHYKKVPDNQTMILAPTHGSEAKLLISKLSDAEDLLKNKIPGCFLIRVGESRIGYSLSYKSPDRCRHFMIDVLNGQNCNMAGDLRIHGTLEDLVKFYSMNPICPYNELLTHPCGQKTNATADYQELFRHYDNQVANVESADNDERYIAFPISEANLNSRGAAEPPGNAPEQACPPVPPRRLKASGSHPELPHLPSPMPYDLVYVTPSKNGHGHIPLKSGSADSLVLQTRRNDSATAHNGADTCFEQNKSCAIGGDQQTNALPKPVKGQRNVMKKAVALVTDGQIAQEVKSLENVVATRMKNLKVNLGFSGQTELQNVNKNIKQNSRSIIQEEYKKPPPFAPGFN</sequence>
<feature type="region of interest" description="Disordered" evidence="3">
    <location>
        <begin position="178"/>
        <end position="215"/>
    </location>
</feature>
<dbReference type="PANTHER" id="PTHR14388:SF3">
    <property type="entry name" value="HEMATOPOIETIC SH2 DOMAIN-CONTAINING PROTEIN"/>
    <property type="match status" value="1"/>
</dbReference>
<name>A0A8J1KN44_XENLA</name>
<dbReference type="Proteomes" id="UP000186698">
    <property type="component" value="Chromosome 1L"/>
</dbReference>
<proteinExistence type="predicted"/>
<keyword evidence="1 2" id="KW-0727">SH2 domain</keyword>
<keyword evidence="5" id="KW-1185">Reference proteome</keyword>
<evidence type="ECO:0000256" key="2">
    <source>
        <dbReference type="PROSITE-ProRule" id="PRU00191"/>
    </source>
</evidence>
<feature type="domain" description="SH2" evidence="4">
    <location>
        <begin position="21"/>
        <end position="134"/>
    </location>
</feature>
<dbReference type="Gene3D" id="3.30.505.10">
    <property type="entry name" value="SH2 domain"/>
    <property type="match status" value="1"/>
</dbReference>
<gene>
    <name evidence="6" type="primary">LOC108713066</name>
</gene>
<organism evidence="5 6">
    <name type="scientific">Xenopus laevis</name>
    <name type="common">African clawed frog</name>
    <dbReference type="NCBI Taxonomy" id="8355"/>
    <lineage>
        <taxon>Eukaryota</taxon>
        <taxon>Metazoa</taxon>
        <taxon>Chordata</taxon>
        <taxon>Craniata</taxon>
        <taxon>Vertebrata</taxon>
        <taxon>Euteleostomi</taxon>
        <taxon>Amphibia</taxon>
        <taxon>Batrachia</taxon>
        <taxon>Anura</taxon>
        <taxon>Pipoidea</taxon>
        <taxon>Pipidae</taxon>
        <taxon>Xenopodinae</taxon>
        <taxon>Xenopus</taxon>
        <taxon>Xenopus</taxon>
    </lineage>
</organism>
<dbReference type="PANTHER" id="PTHR14388">
    <property type="entry name" value="T CELL-SPECIFIC ADAPTER PROTEIN TSAD"/>
    <property type="match status" value="1"/>
</dbReference>
<dbReference type="RefSeq" id="XP_041418148.1">
    <property type="nucleotide sequence ID" value="XM_041562214.1"/>
</dbReference>
<evidence type="ECO:0000256" key="1">
    <source>
        <dbReference type="ARBA" id="ARBA00022999"/>
    </source>
</evidence>
<evidence type="ECO:0000313" key="6">
    <source>
        <dbReference type="RefSeq" id="XP_041418148.1"/>
    </source>
</evidence>